<proteinExistence type="predicted"/>
<protein>
    <submittedName>
        <fullName evidence="1">Uncharacterized protein</fullName>
    </submittedName>
</protein>
<evidence type="ECO:0000313" key="1">
    <source>
        <dbReference type="EMBL" id="JAD59092.1"/>
    </source>
</evidence>
<accession>A0A0A9BIM5</accession>
<sequence>MAVSLFFLLLFHLSNLCFV</sequence>
<organism evidence="1">
    <name type="scientific">Arundo donax</name>
    <name type="common">Giant reed</name>
    <name type="synonym">Donax arundinaceus</name>
    <dbReference type="NCBI Taxonomy" id="35708"/>
    <lineage>
        <taxon>Eukaryota</taxon>
        <taxon>Viridiplantae</taxon>
        <taxon>Streptophyta</taxon>
        <taxon>Embryophyta</taxon>
        <taxon>Tracheophyta</taxon>
        <taxon>Spermatophyta</taxon>
        <taxon>Magnoliopsida</taxon>
        <taxon>Liliopsida</taxon>
        <taxon>Poales</taxon>
        <taxon>Poaceae</taxon>
        <taxon>PACMAD clade</taxon>
        <taxon>Arundinoideae</taxon>
        <taxon>Arundineae</taxon>
        <taxon>Arundo</taxon>
    </lineage>
</organism>
<reference evidence="1" key="1">
    <citation type="submission" date="2014-09" db="EMBL/GenBank/DDBJ databases">
        <authorList>
            <person name="Magalhaes I.L.F."/>
            <person name="Oliveira U."/>
            <person name="Santos F.R."/>
            <person name="Vidigal T.H.D.A."/>
            <person name="Brescovit A.D."/>
            <person name="Santos A.J."/>
        </authorList>
    </citation>
    <scope>NUCLEOTIDE SEQUENCE</scope>
    <source>
        <tissue evidence="1">Shoot tissue taken approximately 20 cm above the soil surface</tissue>
    </source>
</reference>
<reference evidence="1" key="2">
    <citation type="journal article" date="2015" name="Data Brief">
        <title>Shoot transcriptome of the giant reed, Arundo donax.</title>
        <authorList>
            <person name="Barrero R.A."/>
            <person name="Guerrero F.D."/>
            <person name="Moolhuijzen P."/>
            <person name="Goolsby J.A."/>
            <person name="Tidwell J."/>
            <person name="Bellgard S.E."/>
            <person name="Bellgard M.I."/>
        </authorList>
    </citation>
    <scope>NUCLEOTIDE SEQUENCE</scope>
    <source>
        <tissue evidence="1">Shoot tissue taken approximately 20 cm above the soil surface</tissue>
    </source>
</reference>
<name>A0A0A9BIM5_ARUDO</name>
<dbReference type="AlphaFoldDB" id="A0A0A9BIM5"/>
<dbReference type="EMBL" id="GBRH01238803">
    <property type="protein sequence ID" value="JAD59092.1"/>
    <property type="molecule type" value="Transcribed_RNA"/>
</dbReference>